<evidence type="ECO:0000259" key="3">
    <source>
        <dbReference type="PROSITE" id="PS51391"/>
    </source>
</evidence>
<feature type="region of interest" description="Disordered" evidence="2">
    <location>
        <begin position="387"/>
        <end position="474"/>
    </location>
</feature>
<protein>
    <recommendedName>
        <fullName evidence="3">CID domain-containing protein</fullName>
    </recommendedName>
</protein>
<dbReference type="PRINTS" id="PR01217">
    <property type="entry name" value="PRICHEXTENSN"/>
</dbReference>
<dbReference type="Pfam" id="PF04818">
    <property type="entry name" value="CID"/>
    <property type="match status" value="1"/>
</dbReference>
<evidence type="ECO:0000313" key="5">
    <source>
        <dbReference type="Proteomes" id="UP000639772"/>
    </source>
</evidence>
<dbReference type="FunFam" id="1.25.40.90:FF:000018">
    <property type="entry name" value="ENTH/VHS family protein isoform 1"/>
    <property type="match status" value="1"/>
</dbReference>
<feature type="compositionally biased region" description="Pro residues" evidence="2">
    <location>
        <begin position="614"/>
        <end position="628"/>
    </location>
</feature>
<dbReference type="Proteomes" id="UP000639772">
    <property type="component" value="Chromosome 1"/>
</dbReference>
<feature type="domain" description="CID" evidence="3">
    <location>
        <begin position="119"/>
        <end position="251"/>
    </location>
</feature>
<accession>A0A835S958</accession>
<dbReference type="AlphaFoldDB" id="A0A835S958"/>
<feature type="region of interest" description="Disordered" evidence="2">
    <location>
        <begin position="55"/>
        <end position="79"/>
    </location>
</feature>
<dbReference type="SUPFAM" id="SSF48464">
    <property type="entry name" value="ENTH/VHS domain"/>
    <property type="match status" value="1"/>
</dbReference>
<feature type="compositionally biased region" description="Polar residues" evidence="2">
    <location>
        <begin position="69"/>
        <end position="79"/>
    </location>
</feature>
<dbReference type="PANTHER" id="PTHR12460:SF23">
    <property type="entry name" value="ACTIN CYTOSKELETON-REGULATORY COMPLEX PROTEIN PAN1"/>
    <property type="match status" value="1"/>
</dbReference>
<feature type="compositionally biased region" description="Basic and acidic residues" evidence="2">
    <location>
        <begin position="498"/>
        <end position="513"/>
    </location>
</feature>
<dbReference type="Gene3D" id="1.25.40.90">
    <property type="match status" value="1"/>
</dbReference>
<evidence type="ECO:0000256" key="2">
    <source>
        <dbReference type="SAM" id="MobiDB-lite"/>
    </source>
</evidence>
<feature type="region of interest" description="Disordered" evidence="2">
    <location>
        <begin position="491"/>
        <end position="547"/>
    </location>
</feature>
<dbReference type="GO" id="GO:0000993">
    <property type="term" value="F:RNA polymerase II complex binding"/>
    <property type="evidence" value="ECO:0007669"/>
    <property type="project" value="TreeGrafter"/>
</dbReference>
<organism evidence="4 5">
    <name type="scientific">Vanilla planifolia</name>
    <name type="common">Vanilla</name>
    <dbReference type="NCBI Taxonomy" id="51239"/>
    <lineage>
        <taxon>Eukaryota</taxon>
        <taxon>Viridiplantae</taxon>
        <taxon>Streptophyta</taxon>
        <taxon>Embryophyta</taxon>
        <taxon>Tracheophyta</taxon>
        <taxon>Spermatophyta</taxon>
        <taxon>Magnoliopsida</taxon>
        <taxon>Liliopsida</taxon>
        <taxon>Asparagales</taxon>
        <taxon>Orchidaceae</taxon>
        <taxon>Vanilloideae</taxon>
        <taxon>Vanilleae</taxon>
        <taxon>Vanilla</taxon>
    </lineage>
</organism>
<dbReference type="OrthoDB" id="10069473at2759"/>
<proteinExistence type="predicted"/>
<name>A0A835S958_VANPL</name>
<gene>
    <name evidence="4" type="ORF">HPP92_002797</name>
</gene>
<reference evidence="4 5" key="1">
    <citation type="journal article" date="2020" name="Nat. Food">
        <title>A phased Vanilla planifolia genome enables genetic improvement of flavour and production.</title>
        <authorList>
            <person name="Hasing T."/>
            <person name="Tang H."/>
            <person name="Brym M."/>
            <person name="Khazi F."/>
            <person name="Huang T."/>
            <person name="Chambers A.H."/>
        </authorList>
    </citation>
    <scope>NUCLEOTIDE SEQUENCE [LARGE SCALE GENOMIC DNA]</scope>
    <source>
        <tissue evidence="4">Leaf</tissue>
    </source>
</reference>
<dbReference type="InterPro" id="IPR008942">
    <property type="entry name" value="ENTH_VHS"/>
</dbReference>
<feature type="compositionally biased region" description="Basic and acidic residues" evidence="2">
    <location>
        <begin position="391"/>
        <end position="406"/>
    </location>
</feature>
<feature type="compositionally biased region" description="Pro residues" evidence="2">
    <location>
        <begin position="517"/>
        <end position="547"/>
    </location>
</feature>
<keyword evidence="1" id="KW-0507">mRNA processing</keyword>
<dbReference type="InterPro" id="IPR006569">
    <property type="entry name" value="CID_dom"/>
</dbReference>
<sequence>MQQSAAGFLSSREMERKSLGKMKPAVVMELRHPSGESKVAGELSQCREAVKMREYGDQSPRCRPRETNNPRLLSSCQTKTRSRRRECGGGIRGVLSGFFHCCVRPLFGETLRKENMNGNGTFNPQILVDKLAKLNSSQQSIETLSHWCIFHRKKARQVVETWDRQFHHSPREQRISFLYLANDILQNSRRKGLEFVAEFWKVLPDALNDVIEKGDDFGRKAALRLVDIWEDRKVFGSRGQVLKDELLGRNSENRNSAGKKSGNEFKHPAGDLLEKILSSYDLVYDGMDEDSLFARCRTAISSIEKIEKEIGNDFSIGNVGGSASIEELKGWYNILRECVEQLKIAESSRIGLQSHLREALHEQELKTEQIRDQLQVVLSRCEHASNILQRLPKDPSEPLPDPKPEEPSAPSSDVRPIFPVEARVSPSENKQEPTPVRYTQQQPPPPPPAIGSPHTEEHRKNAAAEVAAKLTASTSSAQMLSYVLSSLASEGKIGGQSMKEDYPFDSKKPKVEDSVPPYVPPPPPPFPHPDSVNPPPPPPLPPAMPLMPPLMPSGPQFIPPAGPMMGVPFSYGSSPLQIPSSLPPYPMVGIPHYPLPSNPFLGFQTSESVGSFVQPPPLPATPPPLSRQ</sequence>
<dbReference type="SMART" id="SM00582">
    <property type="entry name" value="RPR"/>
    <property type="match status" value="1"/>
</dbReference>
<dbReference type="PROSITE" id="PS51391">
    <property type="entry name" value="CID"/>
    <property type="match status" value="1"/>
</dbReference>
<evidence type="ECO:0000256" key="1">
    <source>
        <dbReference type="ARBA" id="ARBA00022664"/>
    </source>
</evidence>
<dbReference type="GO" id="GO:0031124">
    <property type="term" value="P:mRNA 3'-end processing"/>
    <property type="evidence" value="ECO:0007669"/>
    <property type="project" value="TreeGrafter"/>
</dbReference>
<dbReference type="CDD" id="cd16981">
    <property type="entry name" value="CID_RPRD_like"/>
    <property type="match status" value="1"/>
</dbReference>
<feature type="region of interest" description="Disordered" evidence="2">
    <location>
        <begin position="607"/>
        <end position="628"/>
    </location>
</feature>
<comment type="caution">
    <text evidence="4">The sequence shown here is derived from an EMBL/GenBank/DDBJ whole genome shotgun (WGS) entry which is preliminary data.</text>
</comment>
<dbReference type="GO" id="GO:0005634">
    <property type="term" value="C:nucleus"/>
    <property type="evidence" value="ECO:0007669"/>
    <property type="project" value="UniProtKB-ARBA"/>
</dbReference>
<dbReference type="PANTHER" id="PTHR12460">
    <property type="entry name" value="CYCLIN-DEPENDENT KINASE INHIBITOR-RELATED PROTEIN"/>
    <property type="match status" value="1"/>
</dbReference>
<evidence type="ECO:0000313" key="4">
    <source>
        <dbReference type="EMBL" id="KAG0502725.1"/>
    </source>
</evidence>
<dbReference type="EMBL" id="JADCNM010000001">
    <property type="protein sequence ID" value="KAG0502725.1"/>
    <property type="molecule type" value="Genomic_DNA"/>
</dbReference>